<dbReference type="Ensembl" id="ENSSSCT00050050860.1">
    <property type="protein sequence ID" value="ENSSSCP00050021300.1"/>
    <property type="gene ID" value="ENSSSCG00050037718.1"/>
</dbReference>
<sequence>MAAANKAVLGPLVGAVDQGTSSTRFLVFNSKTAELLSHHQVELKQEFPKEGWVEQDPKEILNSVYECIEKTCEKLGQLNIDISNIKAIGVSNQRETTVVWDKLTGEPLYNAVVWLDLRTQSTVENLSKRIPGNNNFVKSKTGLPLSTYFSAVKLRWLLDNVRKVQKAVEEERALFGTVDSWLIWCLTGGANGGVHCTDVTNASRTMLFNIHSLEWDKELCEYGTGCFLLCNTGRKCVFSEHGLLTTVAYKLGRDKPVYYALEGSVAIAGAVVRWLRDNLGIIKTSEEIEKLAKEVGTSYGCYFVPAFSGLYAPYWEPSARGIICGLTQFTNRCHIAFAALEAVCFQTREILDAMNRDCGMPLRHLQVDGGMTNNKILMQLQADILYIPVVKPSMPETTALGAAMAAGAAEGVGVWSLDPEDMSAVTVERFEPQINAEESEIRYSTWKKAVMKSMGWVTTQSSESGKNVFIIIATLS</sequence>
<evidence type="ECO:0000256" key="4">
    <source>
        <dbReference type="ARBA" id="ARBA00022679"/>
    </source>
</evidence>
<comment type="pathway">
    <text evidence="1">Polyol metabolism; glycerol degradation via glycerol kinase pathway; sn-glycerol 3-phosphate from glycerol: step 1/1.</text>
</comment>
<keyword evidence="6" id="KW-0418">Kinase</keyword>
<keyword evidence="7" id="KW-0319">Glycerol metabolism</keyword>
<organism evidence="10 11">
    <name type="scientific">Sus scrofa</name>
    <name type="common">Pig</name>
    <dbReference type="NCBI Taxonomy" id="9823"/>
    <lineage>
        <taxon>Eukaryota</taxon>
        <taxon>Metazoa</taxon>
        <taxon>Chordata</taxon>
        <taxon>Craniata</taxon>
        <taxon>Vertebrata</taxon>
        <taxon>Euteleostomi</taxon>
        <taxon>Mammalia</taxon>
        <taxon>Eutheria</taxon>
        <taxon>Laurasiatheria</taxon>
        <taxon>Artiodactyla</taxon>
        <taxon>Suina</taxon>
        <taxon>Suidae</taxon>
        <taxon>Sus</taxon>
    </lineage>
</organism>
<evidence type="ECO:0000313" key="11">
    <source>
        <dbReference type="Proteomes" id="UP000694723"/>
    </source>
</evidence>
<name>A0A8D1UMS2_PIG</name>
<dbReference type="Proteomes" id="UP000694723">
    <property type="component" value="Unplaced"/>
</dbReference>
<keyword evidence="8" id="KW-0067">ATP-binding</keyword>
<dbReference type="SUPFAM" id="SSF53067">
    <property type="entry name" value="Actin-like ATPase domain"/>
    <property type="match status" value="2"/>
</dbReference>
<dbReference type="Proteomes" id="UP000694722">
    <property type="component" value="Unplaced"/>
</dbReference>
<dbReference type="GO" id="GO:0005524">
    <property type="term" value="F:ATP binding"/>
    <property type="evidence" value="ECO:0007669"/>
    <property type="project" value="UniProtKB-KW"/>
</dbReference>
<evidence type="ECO:0000256" key="7">
    <source>
        <dbReference type="ARBA" id="ARBA00022798"/>
    </source>
</evidence>
<dbReference type="InterPro" id="IPR043129">
    <property type="entry name" value="ATPase_NBD"/>
</dbReference>
<evidence type="ECO:0000256" key="3">
    <source>
        <dbReference type="ARBA" id="ARBA00012099"/>
    </source>
</evidence>
<reference evidence="10" key="1">
    <citation type="submission" date="2025-05" db="UniProtKB">
        <authorList>
            <consortium name="Ensembl"/>
        </authorList>
    </citation>
    <scope>IDENTIFICATION</scope>
</reference>
<feature type="domain" description="Carbohydrate kinase FGGY N-terminal" evidence="9">
    <location>
        <begin position="13"/>
        <end position="222"/>
    </location>
</feature>
<dbReference type="InterPro" id="IPR018483">
    <property type="entry name" value="Carb_kinase_FGGY_CS"/>
</dbReference>
<dbReference type="InterPro" id="IPR018484">
    <property type="entry name" value="FGGY_N"/>
</dbReference>
<evidence type="ECO:0000313" key="10">
    <source>
        <dbReference type="Ensembl" id="ENSSSCP00060011641.1"/>
    </source>
</evidence>
<dbReference type="PROSITE" id="PS00933">
    <property type="entry name" value="FGGY_KINASES_1"/>
    <property type="match status" value="1"/>
</dbReference>
<evidence type="ECO:0000256" key="2">
    <source>
        <dbReference type="ARBA" id="ARBA00009156"/>
    </source>
</evidence>
<dbReference type="Proteomes" id="UP000694570">
    <property type="component" value="Unplaced"/>
</dbReference>
<dbReference type="Proteomes" id="UP000694726">
    <property type="component" value="Unplaced"/>
</dbReference>
<keyword evidence="4" id="KW-0808">Transferase</keyword>
<comment type="similarity">
    <text evidence="2">Belongs to the FGGY kinase family.</text>
</comment>
<dbReference type="Proteomes" id="UP000694571">
    <property type="component" value="Unplaced"/>
</dbReference>
<keyword evidence="5" id="KW-0547">Nucleotide-binding</keyword>
<dbReference type="AlphaFoldDB" id="A0A8D1UMS2"/>
<dbReference type="UniPathway" id="UPA00618">
    <property type="reaction ID" value="UER00672"/>
</dbReference>
<evidence type="ECO:0000256" key="6">
    <source>
        <dbReference type="ARBA" id="ARBA00022777"/>
    </source>
</evidence>
<evidence type="ECO:0000256" key="8">
    <source>
        <dbReference type="ARBA" id="ARBA00022840"/>
    </source>
</evidence>
<accession>A0A8D1UMS2</accession>
<dbReference type="PANTHER" id="PTHR10196">
    <property type="entry name" value="SUGAR KINASE"/>
    <property type="match status" value="1"/>
</dbReference>
<dbReference type="InterPro" id="IPR042018">
    <property type="entry name" value="GK1-3_metazoan-type"/>
</dbReference>
<dbReference type="GO" id="GO:0004370">
    <property type="term" value="F:glycerol kinase activity"/>
    <property type="evidence" value="ECO:0007669"/>
    <property type="project" value="UniProtKB-EC"/>
</dbReference>
<dbReference type="Ensembl" id="ENSSSCT00030029153.1">
    <property type="protein sequence ID" value="ENSSSCP00030013071.1"/>
    <property type="gene ID" value="ENSSSCG00030020930.1"/>
</dbReference>
<dbReference type="Gene3D" id="3.30.420.40">
    <property type="match status" value="2"/>
</dbReference>
<gene>
    <name evidence="10" type="primary">GK</name>
</gene>
<dbReference type="PROSITE" id="PS00445">
    <property type="entry name" value="FGGY_KINASES_2"/>
    <property type="match status" value="1"/>
</dbReference>
<dbReference type="Ensembl" id="ENSSSCT00015020400.1">
    <property type="protein sequence ID" value="ENSSSCP00015007999.1"/>
    <property type="gene ID" value="ENSSSCG00015015013.1"/>
</dbReference>
<dbReference type="GO" id="GO:0019563">
    <property type="term" value="P:glycerol catabolic process"/>
    <property type="evidence" value="ECO:0007669"/>
    <property type="project" value="UniProtKB-UniPathway"/>
</dbReference>
<dbReference type="PANTHER" id="PTHR10196:SF56">
    <property type="entry name" value="GLYCEROL KINASE"/>
    <property type="match status" value="1"/>
</dbReference>
<proteinExistence type="inferred from homology"/>
<dbReference type="CDD" id="cd07792">
    <property type="entry name" value="ASKHA_NBD_FGGY_GK1-3-like"/>
    <property type="match status" value="1"/>
</dbReference>
<protein>
    <recommendedName>
        <fullName evidence="3">glycerol kinase</fullName>
        <ecNumber evidence="3">2.7.1.30</ecNumber>
    </recommendedName>
</protein>
<evidence type="ECO:0000256" key="5">
    <source>
        <dbReference type="ARBA" id="ARBA00022741"/>
    </source>
</evidence>
<evidence type="ECO:0000256" key="1">
    <source>
        <dbReference type="ARBA" id="ARBA00005190"/>
    </source>
</evidence>
<dbReference type="Ensembl" id="ENSSSCT00025035349.1">
    <property type="protein sequence ID" value="ENSSSCP00025014746.1"/>
    <property type="gene ID" value="ENSSSCG00025025257.1"/>
</dbReference>
<evidence type="ECO:0000259" key="9">
    <source>
        <dbReference type="Pfam" id="PF00370"/>
    </source>
</evidence>
<dbReference type="FunFam" id="3.30.420.40:FF:000033">
    <property type="entry name" value="glycerol kinase isoform X2"/>
    <property type="match status" value="1"/>
</dbReference>
<dbReference type="InterPro" id="IPR000577">
    <property type="entry name" value="Carb_kinase_FGGY"/>
</dbReference>
<dbReference type="Ensembl" id="ENSSSCT00040086962.1">
    <property type="protein sequence ID" value="ENSSSCP00040038183.1"/>
    <property type="gene ID" value="ENSSSCG00040062491.1"/>
</dbReference>
<dbReference type="EC" id="2.7.1.30" evidence="3"/>
<dbReference type="Proteomes" id="UP000694727">
    <property type="component" value="Unplaced"/>
</dbReference>
<dbReference type="Pfam" id="PF00370">
    <property type="entry name" value="FGGY_N"/>
    <property type="match status" value="1"/>
</dbReference>
<dbReference type="Ensembl" id="ENSSSCT00060027322.1">
    <property type="protein sequence ID" value="ENSSSCP00060011641.1"/>
    <property type="gene ID" value="ENSSSCG00060020162.1"/>
</dbReference>
<dbReference type="PIRSF" id="PIRSF000538">
    <property type="entry name" value="GlpK"/>
    <property type="match status" value="1"/>
</dbReference>